<feature type="region of interest" description="Disordered" evidence="1">
    <location>
        <begin position="3430"/>
        <end position="3480"/>
    </location>
</feature>
<feature type="compositionally biased region" description="Basic and acidic residues" evidence="1">
    <location>
        <begin position="3430"/>
        <end position="3451"/>
    </location>
</feature>
<feature type="compositionally biased region" description="Basic and acidic residues" evidence="1">
    <location>
        <begin position="1092"/>
        <end position="1139"/>
    </location>
</feature>
<feature type="compositionally biased region" description="Basic and acidic residues" evidence="1">
    <location>
        <begin position="3954"/>
        <end position="3963"/>
    </location>
</feature>
<feature type="compositionally biased region" description="Low complexity" evidence="1">
    <location>
        <begin position="3813"/>
        <end position="3825"/>
    </location>
</feature>
<dbReference type="EMBL" id="LN714479">
    <property type="protein sequence ID" value="CEL65699.1"/>
    <property type="molecule type" value="Genomic_DNA"/>
</dbReference>
<feature type="compositionally biased region" description="Basic and acidic residues" evidence="1">
    <location>
        <begin position="1770"/>
        <end position="1802"/>
    </location>
</feature>
<feature type="region of interest" description="Disordered" evidence="1">
    <location>
        <begin position="2251"/>
        <end position="2291"/>
    </location>
</feature>
<feature type="compositionally biased region" description="Polar residues" evidence="1">
    <location>
        <begin position="2005"/>
        <end position="2014"/>
    </location>
</feature>
<feature type="compositionally biased region" description="Basic and acidic residues" evidence="1">
    <location>
        <begin position="3624"/>
        <end position="3638"/>
    </location>
</feature>
<feature type="compositionally biased region" description="Basic and acidic residues" evidence="1">
    <location>
        <begin position="746"/>
        <end position="758"/>
    </location>
</feature>
<feature type="region of interest" description="Disordered" evidence="1">
    <location>
        <begin position="3623"/>
        <end position="3720"/>
    </location>
</feature>
<feature type="compositionally biased region" description="Basic and acidic residues" evidence="1">
    <location>
        <begin position="2755"/>
        <end position="2767"/>
    </location>
</feature>
<feature type="region of interest" description="Disordered" evidence="1">
    <location>
        <begin position="3327"/>
        <end position="3355"/>
    </location>
</feature>
<feature type="compositionally biased region" description="Basic and acidic residues" evidence="1">
    <location>
        <begin position="650"/>
        <end position="661"/>
    </location>
</feature>
<feature type="region of interest" description="Disordered" evidence="1">
    <location>
        <begin position="2901"/>
        <end position="2935"/>
    </location>
</feature>
<feature type="compositionally biased region" description="Basic and acidic residues" evidence="1">
    <location>
        <begin position="129"/>
        <end position="139"/>
    </location>
</feature>
<accession>A0A0F7U763</accession>
<feature type="region of interest" description="Disordered" evidence="1">
    <location>
        <begin position="533"/>
        <end position="661"/>
    </location>
</feature>
<feature type="compositionally biased region" description="Polar residues" evidence="1">
    <location>
        <begin position="118"/>
        <end position="128"/>
    </location>
</feature>
<feature type="region of interest" description="Disordered" evidence="1">
    <location>
        <begin position="728"/>
        <end position="760"/>
    </location>
</feature>
<feature type="compositionally biased region" description="Gly residues" evidence="1">
    <location>
        <begin position="3993"/>
        <end position="4007"/>
    </location>
</feature>
<feature type="compositionally biased region" description="Basic residues" evidence="1">
    <location>
        <begin position="351"/>
        <end position="360"/>
    </location>
</feature>
<feature type="compositionally biased region" description="Basic and acidic residues" evidence="1">
    <location>
        <begin position="1469"/>
        <end position="1478"/>
    </location>
</feature>
<feature type="compositionally biased region" description="Basic and acidic residues" evidence="1">
    <location>
        <begin position="2682"/>
        <end position="2691"/>
    </location>
</feature>
<feature type="compositionally biased region" description="Basic and acidic residues" evidence="1">
    <location>
        <begin position="2274"/>
        <end position="2291"/>
    </location>
</feature>
<feature type="region of interest" description="Disordered" evidence="1">
    <location>
        <begin position="2653"/>
        <end position="2769"/>
    </location>
</feature>
<feature type="compositionally biased region" description="Basic and acidic residues" evidence="1">
    <location>
        <begin position="944"/>
        <end position="955"/>
    </location>
</feature>
<gene>
    <name evidence="2" type="ORF">BN1204_015370</name>
</gene>
<feature type="region of interest" description="Disordered" evidence="1">
    <location>
        <begin position="2004"/>
        <end position="2044"/>
    </location>
</feature>
<feature type="compositionally biased region" description="Basic and acidic residues" evidence="1">
    <location>
        <begin position="549"/>
        <end position="582"/>
    </location>
</feature>
<feature type="region of interest" description="Disordered" evidence="1">
    <location>
        <begin position="110"/>
        <end position="159"/>
    </location>
</feature>
<feature type="region of interest" description="Disordered" evidence="1">
    <location>
        <begin position="3795"/>
        <end position="3825"/>
    </location>
</feature>
<feature type="compositionally biased region" description="Low complexity" evidence="1">
    <location>
        <begin position="991"/>
        <end position="1014"/>
    </location>
</feature>
<organism evidence="2">
    <name type="scientific">Neospora caninum (strain Liverpool)</name>
    <dbReference type="NCBI Taxonomy" id="572307"/>
    <lineage>
        <taxon>Eukaryota</taxon>
        <taxon>Sar</taxon>
        <taxon>Alveolata</taxon>
        <taxon>Apicomplexa</taxon>
        <taxon>Conoidasida</taxon>
        <taxon>Coccidia</taxon>
        <taxon>Eucoccidiorida</taxon>
        <taxon>Eimeriorina</taxon>
        <taxon>Sarcocystidae</taxon>
        <taxon>Neospora</taxon>
    </lineage>
</organism>
<dbReference type="PANTHER" id="PTHR38566:SF1">
    <property type="entry name" value="CHROMOSOME UNDETERMINED SCAFFOLD_18, WHOLE GENOME SHOTGUN SEQUENCE"/>
    <property type="match status" value="1"/>
</dbReference>
<feature type="compositionally biased region" description="Low complexity" evidence="1">
    <location>
        <begin position="2029"/>
        <end position="2044"/>
    </location>
</feature>
<feature type="region of interest" description="Disordered" evidence="1">
    <location>
        <begin position="944"/>
        <end position="1014"/>
    </location>
</feature>
<feature type="region of interest" description="Disordered" evidence="1">
    <location>
        <begin position="319"/>
        <end position="401"/>
    </location>
</feature>
<feature type="region of interest" description="Disordered" evidence="1">
    <location>
        <begin position="671"/>
        <end position="690"/>
    </location>
</feature>
<evidence type="ECO:0000313" key="2">
    <source>
        <dbReference type="EMBL" id="CEL65699.1"/>
    </source>
</evidence>
<feature type="compositionally biased region" description="Basic and acidic residues" evidence="1">
    <location>
        <begin position="2320"/>
        <end position="2339"/>
    </location>
</feature>
<feature type="compositionally biased region" description="Polar residues" evidence="1">
    <location>
        <begin position="2557"/>
        <end position="2569"/>
    </location>
</feature>
<feature type="compositionally biased region" description="Low complexity" evidence="1">
    <location>
        <begin position="734"/>
        <end position="743"/>
    </location>
</feature>
<feature type="compositionally biased region" description="Polar residues" evidence="1">
    <location>
        <begin position="3143"/>
        <end position="3152"/>
    </location>
</feature>
<feature type="compositionally biased region" description="Polar residues" evidence="1">
    <location>
        <begin position="3968"/>
        <end position="3990"/>
    </location>
</feature>
<feature type="region of interest" description="Disordered" evidence="1">
    <location>
        <begin position="1720"/>
        <end position="1802"/>
    </location>
</feature>
<dbReference type="PANTHER" id="PTHR38566">
    <property type="entry name" value="RNA_LIG_T4_1 DOMAIN-CONTAINING PROTEIN"/>
    <property type="match status" value="1"/>
</dbReference>
<feature type="compositionally biased region" description="Basic and acidic residues" evidence="1">
    <location>
        <begin position="3795"/>
        <end position="3807"/>
    </location>
</feature>
<feature type="compositionally biased region" description="Low complexity" evidence="1">
    <location>
        <begin position="212"/>
        <end position="285"/>
    </location>
</feature>
<feature type="region of interest" description="Disordered" evidence="1">
    <location>
        <begin position="3036"/>
        <end position="3072"/>
    </location>
</feature>
<feature type="compositionally biased region" description="Basic and acidic residues" evidence="1">
    <location>
        <begin position="3055"/>
        <end position="3067"/>
    </location>
</feature>
<feature type="region of interest" description="Disordered" evidence="1">
    <location>
        <begin position="2310"/>
        <end position="2385"/>
    </location>
</feature>
<feature type="region of interest" description="Disordered" evidence="1">
    <location>
        <begin position="180"/>
        <end position="299"/>
    </location>
</feature>
<feature type="compositionally biased region" description="Low complexity" evidence="1">
    <location>
        <begin position="671"/>
        <end position="689"/>
    </location>
</feature>
<feature type="compositionally biased region" description="Basic and acidic residues" evidence="1">
    <location>
        <begin position="3649"/>
        <end position="3661"/>
    </location>
</feature>
<protein>
    <submittedName>
        <fullName evidence="2">Uncharacterized protein</fullName>
    </submittedName>
</protein>
<feature type="compositionally biased region" description="Low complexity" evidence="1">
    <location>
        <begin position="182"/>
        <end position="191"/>
    </location>
</feature>
<feature type="compositionally biased region" description="Polar residues" evidence="1">
    <location>
        <begin position="2726"/>
        <end position="2753"/>
    </location>
</feature>
<feature type="region of interest" description="Disordered" evidence="1">
    <location>
        <begin position="3110"/>
        <end position="3165"/>
    </location>
</feature>
<feature type="region of interest" description="Disordered" evidence="1">
    <location>
        <begin position="3953"/>
        <end position="4007"/>
    </location>
</feature>
<feature type="compositionally biased region" description="Basic and acidic residues" evidence="1">
    <location>
        <begin position="1753"/>
        <end position="1762"/>
    </location>
</feature>
<feature type="compositionally biased region" description="Basic and acidic residues" evidence="1">
    <location>
        <begin position="602"/>
        <end position="636"/>
    </location>
</feature>
<feature type="compositionally biased region" description="Low complexity" evidence="1">
    <location>
        <begin position="2501"/>
        <end position="2522"/>
    </location>
</feature>
<feature type="compositionally biased region" description="Basic and acidic residues" evidence="1">
    <location>
        <begin position="378"/>
        <end position="389"/>
    </location>
</feature>
<feature type="compositionally biased region" description="Low complexity" evidence="1">
    <location>
        <begin position="3639"/>
        <end position="3648"/>
    </location>
</feature>
<feature type="region of interest" description="Disordered" evidence="1">
    <location>
        <begin position="1947"/>
        <end position="1988"/>
    </location>
</feature>
<evidence type="ECO:0000256" key="1">
    <source>
        <dbReference type="SAM" id="MobiDB-lite"/>
    </source>
</evidence>
<feature type="region of interest" description="Disordered" evidence="1">
    <location>
        <begin position="56"/>
        <end position="84"/>
    </location>
</feature>
<feature type="region of interest" description="Disordered" evidence="1">
    <location>
        <begin position="1469"/>
        <end position="1527"/>
    </location>
</feature>
<reference evidence="2" key="1">
    <citation type="journal article" date="2015" name="PLoS ONE">
        <title>Comprehensive Evaluation of Toxoplasma gondii VEG and Neospora caninum LIV Genomes with Tachyzoite Stage Transcriptome and Proteome Defines Novel Transcript Features.</title>
        <authorList>
            <person name="Ramaprasad A."/>
            <person name="Mourier T."/>
            <person name="Naeem R."/>
            <person name="Malas T.B."/>
            <person name="Moussa E."/>
            <person name="Panigrahi A."/>
            <person name="Vermont S.J."/>
            <person name="Otto T.D."/>
            <person name="Wastling J."/>
            <person name="Pain A."/>
        </authorList>
    </citation>
    <scope>NUCLEOTIDE SEQUENCE</scope>
    <source>
        <strain evidence="2">Liverpool</strain>
    </source>
</reference>
<sequence length="4300" mass="459245">MASGARSCCRHDWRPLEEALSVPVSAVDAAFLERLGHLSGLPLFYSSALVKAASAPSTAAKQVSGEDAQTQRRGDGKERGAGTANAALREIPTCCKDTCEARLFSDRLADERERSSDRSCPSSGFPSSRHSDSTPDASRKPGHPPSEGLRSFSCVTFSPPPPSARLGQRLWQSLQHLRGAVSPAASHSPSSTVQSEEPKKVLLGLHTRPANSSPSSASTSSSSSSASTSSSSSSASTSSSSSSASISSFSSASASSSSSSASTSSSSSSASISSFSSAPDWSSTSPLSPFAAAQPPAGHERELEFCALRRASGNGAVQACSDVKASPPTASATPPDAMGAEAVPPPVLSKRQARRERKRKAAELKRLARASASACARQRRDSHPPRDRPACVQTPGDGEAQSAPTAVFQKFALCRVEQPVDYLFKRRACLDRVRGAGRRGAQTVLLHLGNGDWEEGDATGDAEAQGVVCHGDGHGHSPNRLFWERRTSAKLVDVSLKQRLKEEEIYAALPPLQVLLRRGMSLLEVVKYTPRECQEPHRGQNEMGSETSPETHEEAKGGEAAYRLDDDSRCGSRKEKRTRMEVELPVDTSEGPTAEPRKRRRQDAECEDLRDGDTCRRGHGEEKLGAGEQPKDEARTAHAASAAQRLSTSTRERVPRLPGDDRVPSLCAASCASASPPVSSSSFVSSAGSTRKETEQHLVRMGLPKFFDFHLPLFSAFLLCMHRHQSSRLRPRARLASPAPSSAIRGSREAPEKDKLGPVERWQADPTAKNACLRQTLPGSGDDPPNGSIEASGCAAQFLGALRRHGDEVCGTDPEGRLTESLRRAAGAVSMTPTAAVSLVLQLKQGQLEDEAESAKLRREERCEEHCAGERSCSGTDFPPASAPGRNGDRPSRLQLPSAVRAETLQSAVLSASQTAVLSTRQLASRVHAAFALAAELRNIYDSKGRRPEEGERGQNEGAEGETRGGGPRRSGTVEGPTLVDSTCVTRDCHSSGSRTGSSSAAQTNASSSCSSVSSRSFSPFAVEVFALEKVNGENAQISFSAALDAWCVCSKNVSLLVPSESLFEETALKAHKEGTAGTPREPWTGGDTDTAEGREATLSRRVANEKTAGNEERGGSSRRLGEEAEKEGDAGEEDILQRKETRYQHAAKVVRAWKRLLSGRSPHQVASLKRFLSHHTIVGEFVGCTVKQHFLPYSDPSYADIFLPASSRASRASSAASAPYLIFYAAVPHDGFQVCLPPHAALQLLREKYQLPTARLFSSFSASSLLPFLDQLQGLVDATFCSDVHLGGVGEGVVLYFTAPCHVSPASLAPSDADASPASCVSEGPSLARVSSSTAPASLPLSSSQTPSPACAPPARLVSPSASPLCVFPLVLGLSKVKSLGYLLRRRIREKLRHAISSFSLLPLAPHLLSMSASPSFSFLASLALRQPLSSASLLPHLLENAQHLSCRQRRRVRSFFAASLHSRQHPKADVFERAKESPLSPLQSATRDALGTAFDERGHGRGGRSSASENWNSDTSPDSRESEAVHARLRRALDRIRPLVRGRLEQTDQEEQGEQGDAQEDEKQLFLRTSGRPRQEGRTAAQAQDWAEQLLTGKTQAGAALRVAAACAALTTDTELWNASSLSFDSETSCLSVLAERSECWLVEFVQEAIGLLPSQPAFAPAVSRLRSLLSSTCSRSSSSRGTVSPLRRALLSARAPGAGSYSGGERGNERLWREKENAHEAKTKGEVPGWTPRSGATAHGERTGATADAPGRRVVGDEREAAEDATGNERRKDSKEHGEEEGAGSEGRKGETGNVDNEERNSCLRSLGDVAVDIIISLTRKYEDALFYASSIASAAVVSSLLDLPVSSSSELSSFSAGPASRGSSSEDLKAVSGEKRSFGLGTGCLLSSLEERINEESLWSILKHLEAFVDLRFLDFMNEASTFRLSLDKECRLLQEAAVVDKQGRNPQGHGGEGGEPAVETREENERATGYMPSPPSAGSVGTTECQTTGAERQKPRLLSISPTTASRCSRGNACGEKKEPEDLSPPLRRVSSSLTSPSRAVSPLPSCSSLVPSSFPASSVGASSVASSPPVVCLVVPPLALSFSVYRFLKAFAASRGFRLVVRHCLYFPAASVTDPHTPPKSGSDEGVPRSARCPSPLPSLSSFLSCATCTSSSPPTPSFASLHSVSFAMLTIVWGYGWPKPSENDVEAHAGVSLTNLARLCLLATCPPVSRDRGEDTVGNAEFVGNEHQNNALCFASSASVTQDGHANNALDPTATSDRKRRRTAFPAHERGGVQPGGREREGKTNRWVAAALNFCKVVEEDGEEQKAKANHGRKGEAEGGGERHAGGREADSSQKGGQADGDAKGQAGSPWRPDASDGGEHIEEERRQTKKPETADEVKDADKLVEALRDVVVADATIRFLQLFPSSLTPQSVLRHAFMLLRFWRHLPAELGKQMDAAGGSQAVSRVLRSFPHCNRACQLEEVSDPAGREGAEPGASSVSFAYGSPFSSCHSSPYPSAAARSPSRGLPSSLVSSPTVWSLRREDEPTQGELDSGVSVSTPQRTRRGISVQDASKSSRLLSDQTVPRARANQLFFIAASLPQPHAKLATTQDGESSFLRTETKFESVKANGSGKAGREGSKHEEHREGLRQFVHIIDAFRATLDDTAQSRPGKFKPSVEGCATERVRKAARSMARRHTENGKGEQEVSGGHGPGATSVNGRLLSDGSQVRQEGRSRDANGHTTQSSSEHRPATSSRQAGRQDSSSLATRPHETGKSQRVENEAEQPPLALITCVLPVGFPGCGKSTALMHFVHEAVHNCVARREEAWRRQGLGECVREGEQATGQTGAEEVREEAQDAGRQGQIRACGDRRLTGERRRSGVDATAGDIAITVWKASPPRAVPPMCSLPQPASPPCVHHFEQSGTGEGPPETLAPNGGNSRPTQEAGGACPAPGGCSAFGGVDILFLVSSDEATGAALRRRGVRRHVPTSRSFQKAVRALDGSHGVLSHPRLCAQEMSLSAQSTWNEGEANVMGARTLSEGSPDLRHVAHHGRRSQAGGEEIERNGTAGKCDRSGETGRTQDEEYDIPEDVFRPAAREGAANLAASVEAFFAQLEERLTAYFREQETAGEGEAEESEGEGDGGCAIPGASTVDERSGRSSSQFAQKNESPKSKRRSSGRTHKPLRVLVLIDKNFPVDAVPKQAAILQRHLAVLNRRLNQSCTRALRKEASAHLDSRDAVPSSFFPISTASASSQSHHKDGRGTVKPLIRAAVCLMTLPPDSCPDGSLRRHFRCPQPSTSPCSFASPPLPFSCSPWPFPWSLPTLCRCLRRVLCRTDHPTLRSLRQNSGTSSSRASPCPFSEQSTSGQSVNLSDSFAHVSTSRPISTSGGTQPVGSSAVVNIFLSFVALYRHQSLDPADLRKISGVDAILPCHSVWLLSSVQERAASRDRRRKEQESGKLAQEESEMRGVAAATDVAGASPREAAETSEDYPKPTTGDAFVPAPVEYECSLLIATALQNLRPFADNLSNALVYERLMSLLFSAAEHESDALPKQMHSVSQDASLRGSLLAEQTEIGESDGCENHVVSVCQKSGFSGYGPATPASPEDAIGELSAELEATFERLAGTSWFGRTFLVFDSDDSSRHPVEGRRHREGCGSQRSLQQGRQREQNRARDHQRPRAASHLYSGGAGTERHTRVDGGSHRSRASPGEPSGVQADGKDGRQLSSVGPELTGPVEQRVHCEQGVQEGSGVQPCTRVWQECGVSECVSGVRRGTGRERPHRDHSSVAAGAVFPCSEHLGPRQTARDGCVHRVDRPGESQESKMVEPGGRPDSASLSSRRSAVSHGSAELARAAAASSSATRVEEALGVWAGDDEQQKSAPCRVIEVRLPVYFCIDVQRHASTLFSLVSSSLDTLQANAPSEEFLVAARRFSQLVRTSLRCVAGLHVTSFYLGGGVVRTTQQHVDVLEAQAKQREEDTRRRAQAVSLTGTGKESFSGNTRRPPSTSRGHAGNGRAGGFNCSSGGGGGRFNNSARDEELLAAFLSSRRIIGQAFRVEVAHLVFFGEGLVVAGVRPLCPLVLLSNDFDGVRRSSGALGRTASVGANHLPRAASSSDQQRRGLSPDLGQRPLTSHPVPSVQSPLGGGGPLHSTSNTHELLVCPSSRGERVDTNCSGSLVSTTRYQNCGGATEIDTTSSLCFGEKRYPHISVMLARHLKPQFSNVVMAAAADAQRQAQMQGLLPRDTPPILNTGAGDGARDEYGATVPSQPLFSQVKEHSFDSSGRWILFKELFVAGRRDAALVWCLPPSSVILEGPFVAR</sequence>
<feature type="region of interest" description="Disordered" evidence="1">
    <location>
        <begin position="2501"/>
        <end position="2569"/>
    </location>
</feature>
<feature type="compositionally biased region" description="Basic and acidic residues" evidence="1">
    <location>
        <begin position="3675"/>
        <end position="3685"/>
    </location>
</feature>
<feature type="compositionally biased region" description="Basic and acidic residues" evidence="1">
    <location>
        <begin position="2621"/>
        <end position="2632"/>
    </location>
</feature>
<feature type="compositionally biased region" description="Basic and acidic residues" evidence="1">
    <location>
        <begin position="2361"/>
        <end position="2385"/>
    </location>
</feature>
<feature type="region of interest" description="Disordered" evidence="1">
    <location>
        <begin position="4082"/>
        <end position="4136"/>
    </location>
</feature>
<feature type="region of interest" description="Disordered" evidence="1">
    <location>
        <begin position="868"/>
        <end position="893"/>
    </location>
</feature>
<feature type="compositionally biased region" description="Acidic residues" evidence="1">
    <location>
        <begin position="3112"/>
        <end position="3125"/>
    </location>
</feature>
<feature type="compositionally biased region" description="Acidic residues" evidence="1">
    <location>
        <begin position="1549"/>
        <end position="1562"/>
    </location>
</feature>
<feature type="compositionally biased region" description="Basic and acidic residues" evidence="1">
    <location>
        <begin position="69"/>
        <end position="80"/>
    </location>
</feature>
<name>A0A0F7U763_NEOCL</name>
<feature type="region of interest" description="Disordered" evidence="1">
    <location>
        <begin position="2611"/>
        <end position="2632"/>
    </location>
</feature>
<feature type="region of interest" description="Disordered" evidence="1">
    <location>
        <begin position="1542"/>
        <end position="1564"/>
    </location>
</feature>
<proteinExistence type="predicted"/>
<feature type="region of interest" description="Disordered" evidence="1">
    <location>
        <begin position="1072"/>
        <end position="1139"/>
    </location>
</feature>
<feature type="compositionally biased region" description="Low complexity" evidence="1">
    <location>
        <begin position="325"/>
        <end position="337"/>
    </location>
</feature>